<proteinExistence type="predicted"/>
<comment type="caution">
    <text evidence="1">The sequence shown here is derived from an EMBL/GenBank/DDBJ whole genome shotgun (WGS) entry which is preliminary data.</text>
</comment>
<dbReference type="Proteomes" id="UP001500166">
    <property type="component" value="Unassembled WGS sequence"/>
</dbReference>
<organism evidence="1 2">
    <name type="scientific">Kocuria atrinae</name>
    <dbReference type="NCBI Taxonomy" id="592377"/>
    <lineage>
        <taxon>Bacteria</taxon>
        <taxon>Bacillati</taxon>
        <taxon>Actinomycetota</taxon>
        <taxon>Actinomycetes</taxon>
        <taxon>Micrococcales</taxon>
        <taxon>Micrococcaceae</taxon>
        <taxon>Kocuria</taxon>
    </lineage>
</organism>
<evidence type="ECO:0000313" key="2">
    <source>
        <dbReference type="Proteomes" id="UP001500166"/>
    </source>
</evidence>
<gene>
    <name evidence="1" type="ORF">GCM10009824_21140</name>
</gene>
<name>A0ABP5JT60_9MICC</name>
<dbReference type="RefSeq" id="WP_344225000.1">
    <property type="nucleotide sequence ID" value="NZ_BAAAQA010000022.1"/>
</dbReference>
<protein>
    <submittedName>
        <fullName evidence="1">Uncharacterized protein</fullName>
    </submittedName>
</protein>
<reference evidence="2" key="1">
    <citation type="journal article" date="2019" name="Int. J. Syst. Evol. Microbiol.">
        <title>The Global Catalogue of Microorganisms (GCM) 10K type strain sequencing project: providing services to taxonomists for standard genome sequencing and annotation.</title>
        <authorList>
            <consortium name="The Broad Institute Genomics Platform"/>
            <consortium name="The Broad Institute Genome Sequencing Center for Infectious Disease"/>
            <person name="Wu L."/>
            <person name="Ma J."/>
        </authorList>
    </citation>
    <scope>NUCLEOTIDE SEQUENCE [LARGE SCALE GENOMIC DNA]</scope>
    <source>
        <strain evidence="2">JCM 15914</strain>
    </source>
</reference>
<keyword evidence="2" id="KW-1185">Reference proteome</keyword>
<dbReference type="EMBL" id="BAAAQA010000022">
    <property type="protein sequence ID" value="GAA2119917.1"/>
    <property type="molecule type" value="Genomic_DNA"/>
</dbReference>
<evidence type="ECO:0000313" key="1">
    <source>
        <dbReference type="EMBL" id="GAA2119917.1"/>
    </source>
</evidence>
<accession>A0ABP5JT60</accession>
<sequence length="85" mass="9345">MSPHLRVINDGPNEGPFKFRVRATGQVMDAVARHGHMGHPAEYRTIAEELNVSVVSLADQDTGEIRTYLLSALERVEGDEGQTLS</sequence>